<name>A0A7R9BLF6_9CRUS</name>
<keyword evidence="3" id="KW-1185">Reference proteome</keyword>
<keyword evidence="1" id="KW-1133">Transmembrane helix</keyword>
<evidence type="ECO:0000313" key="3">
    <source>
        <dbReference type="Proteomes" id="UP000678499"/>
    </source>
</evidence>
<accession>A0A7R9BLF6</accession>
<keyword evidence="1" id="KW-0472">Membrane</keyword>
<dbReference type="EMBL" id="CAJPEX010000563">
    <property type="protein sequence ID" value="CAG0916302.1"/>
    <property type="molecule type" value="Genomic_DNA"/>
</dbReference>
<proteinExistence type="predicted"/>
<evidence type="ECO:0000313" key="2">
    <source>
        <dbReference type="EMBL" id="CAD7276150.1"/>
    </source>
</evidence>
<feature type="transmembrane region" description="Helical" evidence="1">
    <location>
        <begin position="158"/>
        <end position="182"/>
    </location>
</feature>
<gene>
    <name evidence="2" type="ORF">NMOB1V02_LOCUS3926</name>
</gene>
<evidence type="ECO:0000256" key="1">
    <source>
        <dbReference type="SAM" id="Phobius"/>
    </source>
</evidence>
<sequence>MAGVLVYQIESLYRLVFWDTIDELALNEALEAPFDFSVCGNEPWQELLFHFADQSFMLPDEFLFVKSLELSEMSSVVSLLIRVLECHQKRCLNFEIPVFKEKVCVSGTVIRKQHPDAELGGYIVGVHTVKQAAAQWINKTDVKQKKPWPFIGALHKSFVVVCFGLTMYGLYGVSSFGYYYIVKKRPELKQKKQQLLEKEATGNEFIADTAGSYKS</sequence>
<organism evidence="2">
    <name type="scientific">Notodromas monacha</name>
    <dbReference type="NCBI Taxonomy" id="399045"/>
    <lineage>
        <taxon>Eukaryota</taxon>
        <taxon>Metazoa</taxon>
        <taxon>Ecdysozoa</taxon>
        <taxon>Arthropoda</taxon>
        <taxon>Crustacea</taxon>
        <taxon>Oligostraca</taxon>
        <taxon>Ostracoda</taxon>
        <taxon>Podocopa</taxon>
        <taxon>Podocopida</taxon>
        <taxon>Cypridocopina</taxon>
        <taxon>Cypridoidea</taxon>
        <taxon>Cyprididae</taxon>
        <taxon>Notodromas</taxon>
    </lineage>
</organism>
<dbReference type="AlphaFoldDB" id="A0A7R9BLF6"/>
<keyword evidence="1" id="KW-0812">Transmembrane</keyword>
<reference evidence="2" key="1">
    <citation type="submission" date="2020-11" db="EMBL/GenBank/DDBJ databases">
        <authorList>
            <person name="Tran Van P."/>
        </authorList>
    </citation>
    <scope>NUCLEOTIDE SEQUENCE</scope>
</reference>
<protein>
    <submittedName>
        <fullName evidence="2">Uncharacterized protein</fullName>
    </submittedName>
</protein>
<dbReference type="EMBL" id="OA882600">
    <property type="protein sequence ID" value="CAD7276150.1"/>
    <property type="molecule type" value="Genomic_DNA"/>
</dbReference>
<dbReference type="Proteomes" id="UP000678499">
    <property type="component" value="Unassembled WGS sequence"/>
</dbReference>